<evidence type="ECO:0000313" key="12">
    <source>
        <dbReference type="Proteomes" id="UP000667349"/>
    </source>
</evidence>
<feature type="transmembrane region" description="Helical" evidence="10">
    <location>
        <begin position="600"/>
        <end position="620"/>
    </location>
</feature>
<keyword evidence="8" id="KW-0675">Receptor</keyword>
<evidence type="ECO:0000256" key="5">
    <source>
        <dbReference type="ARBA" id="ARBA00022725"/>
    </source>
</evidence>
<keyword evidence="3" id="KW-0716">Sensory transduction</keyword>
<feature type="transmembrane region" description="Helical" evidence="10">
    <location>
        <begin position="773"/>
        <end position="791"/>
    </location>
</feature>
<dbReference type="EMBL" id="JAANHZ010000383">
    <property type="protein sequence ID" value="KAG5311545.1"/>
    <property type="molecule type" value="Genomic_DNA"/>
</dbReference>
<evidence type="ECO:0000256" key="10">
    <source>
        <dbReference type="SAM" id="Phobius"/>
    </source>
</evidence>
<dbReference type="GO" id="GO:0007165">
    <property type="term" value="P:signal transduction"/>
    <property type="evidence" value="ECO:0007669"/>
    <property type="project" value="UniProtKB-KW"/>
</dbReference>
<feature type="transmembrane region" description="Helical" evidence="10">
    <location>
        <begin position="67"/>
        <end position="84"/>
    </location>
</feature>
<dbReference type="GO" id="GO:0004984">
    <property type="term" value="F:olfactory receptor activity"/>
    <property type="evidence" value="ECO:0007669"/>
    <property type="project" value="InterPro"/>
</dbReference>
<evidence type="ECO:0000256" key="3">
    <source>
        <dbReference type="ARBA" id="ARBA00022606"/>
    </source>
</evidence>
<evidence type="ECO:0000256" key="2">
    <source>
        <dbReference type="ARBA" id="ARBA00022475"/>
    </source>
</evidence>
<keyword evidence="5" id="KW-0552">Olfaction</keyword>
<proteinExistence type="predicted"/>
<dbReference type="InterPro" id="IPR004117">
    <property type="entry name" value="7tm6_olfct_rcpt"/>
</dbReference>
<feature type="transmembrane region" description="Helical" evidence="10">
    <location>
        <begin position="274"/>
        <end position="294"/>
    </location>
</feature>
<keyword evidence="7 10" id="KW-0472">Membrane</keyword>
<feature type="transmembrane region" description="Helical" evidence="10">
    <location>
        <begin position="980"/>
        <end position="1000"/>
    </location>
</feature>
<dbReference type="Proteomes" id="UP000667349">
    <property type="component" value="Unassembled WGS sequence"/>
</dbReference>
<evidence type="ECO:0000256" key="8">
    <source>
        <dbReference type="ARBA" id="ARBA00023170"/>
    </source>
</evidence>
<dbReference type="Pfam" id="PF02949">
    <property type="entry name" value="7tm_6"/>
    <property type="match status" value="3"/>
</dbReference>
<feature type="transmembrane region" description="Helical" evidence="10">
    <location>
        <begin position="831"/>
        <end position="850"/>
    </location>
</feature>
<feature type="transmembrane region" description="Helical" evidence="10">
    <location>
        <begin position="425"/>
        <end position="443"/>
    </location>
</feature>
<feature type="transmembrane region" description="Helical" evidence="10">
    <location>
        <begin position="152"/>
        <end position="172"/>
    </location>
</feature>
<evidence type="ECO:0000256" key="4">
    <source>
        <dbReference type="ARBA" id="ARBA00022692"/>
    </source>
</evidence>
<keyword evidence="4 10" id="KW-0812">Transmembrane</keyword>
<feature type="transmembrane region" description="Helical" evidence="10">
    <location>
        <begin position="948"/>
        <end position="968"/>
    </location>
</feature>
<keyword evidence="9" id="KW-0807">Transducer</keyword>
<feature type="transmembrane region" description="Helical" evidence="10">
    <location>
        <begin position="632"/>
        <end position="652"/>
    </location>
</feature>
<evidence type="ECO:0000256" key="7">
    <source>
        <dbReference type="ARBA" id="ARBA00023136"/>
    </source>
</evidence>
<evidence type="ECO:0000256" key="1">
    <source>
        <dbReference type="ARBA" id="ARBA00004651"/>
    </source>
</evidence>
<accession>A0A836E5A1</accession>
<keyword evidence="12" id="KW-1185">Reference proteome</keyword>
<dbReference type="AlphaFoldDB" id="A0A836E5A1"/>
<dbReference type="PANTHER" id="PTHR21137:SF35">
    <property type="entry name" value="ODORANT RECEPTOR 19A-RELATED"/>
    <property type="match status" value="1"/>
</dbReference>
<feature type="transmembrane region" description="Helical" evidence="10">
    <location>
        <begin position="483"/>
        <end position="503"/>
    </location>
</feature>
<comment type="subcellular location">
    <subcellularLocation>
        <location evidence="1">Cell membrane</location>
        <topology evidence="1">Multi-pass membrane protein</topology>
    </subcellularLocation>
</comment>
<comment type="caution">
    <text evidence="11">The sequence shown here is derived from an EMBL/GenBank/DDBJ whole genome shotgun (WGS) entry which is preliminary data.</text>
</comment>
<name>A0A836E5A1_9HYME</name>
<reference evidence="11" key="1">
    <citation type="submission" date="2020-02" db="EMBL/GenBank/DDBJ databases">
        <title>Relaxed selection underlies rapid genomic changes in the transitions from sociality to social parasitism in ants.</title>
        <authorList>
            <person name="Bi X."/>
        </authorList>
    </citation>
    <scope>NUCLEOTIDE SEQUENCE</scope>
    <source>
        <strain evidence="11">BGI-DK2013a</strain>
        <tissue evidence="11">Whole body</tissue>
    </source>
</reference>
<keyword evidence="6 10" id="KW-1133">Transmembrane helix</keyword>
<feature type="non-terminal residue" evidence="11">
    <location>
        <position position="1077"/>
    </location>
</feature>
<dbReference type="GO" id="GO:0005549">
    <property type="term" value="F:odorant binding"/>
    <property type="evidence" value="ECO:0007669"/>
    <property type="project" value="InterPro"/>
</dbReference>
<feature type="transmembrane region" description="Helical" evidence="10">
    <location>
        <begin position="387"/>
        <end position="413"/>
    </location>
</feature>
<protein>
    <submittedName>
        <fullName evidence="11">OR1 protein</fullName>
    </submittedName>
</protein>
<organism evidence="11 12">
    <name type="scientific">Acromyrmex insinuator</name>
    <dbReference type="NCBI Taxonomy" id="230686"/>
    <lineage>
        <taxon>Eukaryota</taxon>
        <taxon>Metazoa</taxon>
        <taxon>Ecdysozoa</taxon>
        <taxon>Arthropoda</taxon>
        <taxon>Hexapoda</taxon>
        <taxon>Insecta</taxon>
        <taxon>Pterygota</taxon>
        <taxon>Neoptera</taxon>
        <taxon>Endopterygota</taxon>
        <taxon>Hymenoptera</taxon>
        <taxon>Apocrita</taxon>
        <taxon>Aculeata</taxon>
        <taxon>Formicoidea</taxon>
        <taxon>Formicidae</taxon>
        <taxon>Myrmicinae</taxon>
        <taxon>Acromyrmex</taxon>
    </lineage>
</organism>
<sequence length="1077" mass="126250">MNVLTFTFKILTICGCWPPNSWTTRYKRIMYDVYTVLIVLLINTFTLSQLMDLILTVDNADDFSENFYVMLAMFVSCCKMFSLLRNRNNIAMLIDILMKKPCRPTEHDEIEIRQKFDKIVLTNTLCYATLVELTCAFALGTSVFKDYRKHNLAFRAWLPFNYSSPMLFRIAYFHQSISLTSGSILHLACDSLICGLLMHICSQLKILECRLKKTINKPHIFRECVIQHTCIFEFALIVNEKFRLTITVQFLVSMLVVCFNLHQLTQTSVLSAKYVQIVLYMFCMLTQISFYCWYGNEVKLKSRQLVNNIFEMQWFVLDYHVQKDLSIIMMRSIVPIEFTSAYVISMNLQSFVNKIKVKMSLLEFTFKILSSCGCWIPNSWMSPHRRLIYHVYTIFILLLVNTFTLSQFLDIILIVDNSEDFMDNFYMLLAMIVSCFKMFSLLINRNNIAMLTNILINKPCKACDTVEIEIQHKYDKLIETNTLFYAVWVETTCLCIAVTSLLTEFRKGRLTFRAWLPFDYSSSSLFHIVYMHQLISLTAGSILHVACDGLICGLLMHVCCQIEIIECRLQKVAHDQDILRKSILQHNYVFKFARLMNEKFRLTIVIQFVVSTLVVCVILYQFTKSTASRAQYMQLMMYMGCMLSQIFFYCWYGNEVIRQLINSIFEIEWFELNKQTKQSLLMIMRRSSRPIELTSAYVISMNLDSFMFLLAFTFKILTICGCGRLDSWPTPYKRLVYHVYTIFVMLLIYTFMLSQLMDLIIIVDNSNDFTDNFYVLLAMIVSCCKMLALLMNRSNIEMLIKTLMRKPFRPVEPDEMKIRQKFEKLIQSNTLYYTILVETTCLSVAVTSLLTEFKKGNLTFRAWLPFDYSSSQLFLFVYAHQLISFTMGSVHHVACDSLICGFLVHICCQIEILEHRLRKSARDPNILRECVLQHNNIFKFACIVNEKFRITIFIQFVVSTLVMCFNLYQFTKSTALRTKYMQLIMYTCSMLSQIFLYCWYGNEVKLRSRQLINNIFEMEWFKFNETAQKTLLMVMRRAVVPIEFTSACVISMNLDSFVSLLKTSYSAYNILKQTQSS</sequence>
<dbReference type="PANTHER" id="PTHR21137">
    <property type="entry name" value="ODORANT RECEPTOR"/>
    <property type="match status" value="1"/>
</dbReference>
<evidence type="ECO:0000256" key="6">
    <source>
        <dbReference type="ARBA" id="ARBA00022989"/>
    </source>
</evidence>
<feature type="transmembrane region" description="Helical" evidence="10">
    <location>
        <begin position="737"/>
        <end position="761"/>
    </location>
</feature>
<feature type="non-terminal residue" evidence="11">
    <location>
        <position position="1"/>
    </location>
</feature>
<gene>
    <name evidence="11" type="primary">Or1_2</name>
    <name evidence="11" type="ORF">G6Z75_0007848</name>
</gene>
<evidence type="ECO:0000313" key="11">
    <source>
        <dbReference type="EMBL" id="KAG5311545.1"/>
    </source>
</evidence>
<evidence type="ECO:0000256" key="9">
    <source>
        <dbReference type="ARBA" id="ARBA00023224"/>
    </source>
</evidence>
<dbReference type="GO" id="GO:0005886">
    <property type="term" value="C:plasma membrane"/>
    <property type="evidence" value="ECO:0007669"/>
    <property type="project" value="UniProtKB-SubCell"/>
</dbReference>
<feature type="transmembrane region" description="Helical" evidence="10">
    <location>
        <begin position="242"/>
        <end position="262"/>
    </location>
</feature>
<feature type="transmembrane region" description="Helical" evidence="10">
    <location>
        <begin position="29"/>
        <end position="47"/>
    </location>
</feature>
<keyword evidence="2" id="KW-1003">Cell membrane</keyword>